<keyword evidence="5" id="KW-1185">Reference proteome</keyword>
<sequence length="510" mass="51541">MARGDARTDVELVEDDDDGTGAPPGGGTPPGGAAPHGGDDPTGASRRTRRRVLVLGAALVAVLLAVGVVGQAVVASRERARIEAVAGLPGVVDALDGPVRVLRSGADDGFLRASARTPDGFLVASRQGEDGAASVRAFDPADGTVAWEVELIAPRDVLEPLPGGEVVRSGGWCVEYGSDGDLLVCLADDGVSVVGQGTLTQVGPTTTRLLVLDAHDGSVVSDLSAAVGESLSSMSGAVLDDLVVLAGADGSAVHVRAITVDGSVEWEATFPTTTTTAYGSYAEVHATTDGVAVVTADALMLLDASGATVQGHQMTSDSFVRGTAGDAVLVLAQDGETTVVVRPDGVRSLPGRWVTLAVDDGSAPGLLLTSDTSGLHAWDLDGGPLWSSEQPVNQQDAVLLDGRVIAGYATELFALDAGTGAERWRAGGLLPDATVATDGRHVLAMAPPPGGSAPQVLVALDATGGGVAWRVTLPDEVTALRPTHGVLAAYRFDRFDGSTGDAGPVVTVLG</sequence>
<accession>A0ABY5KNY8</accession>
<dbReference type="SMART" id="SM00564">
    <property type="entry name" value="PQQ"/>
    <property type="match status" value="4"/>
</dbReference>
<organism evidence="4 5">
    <name type="scientific">Cellulomonas xiejunii</name>
    <dbReference type="NCBI Taxonomy" id="2968083"/>
    <lineage>
        <taxon>Bacteria</taxon>
        <taxon>Bacillati</taxon>
        <taxon>Actinomycetota</taxon>
        <taxon>Actinomycetes</taxon>
        <taxon>Micrococcales</taxon>
        <taxon>Cellulomonadaceae</taxon>
        <taxon>Cellulomonas</taxon>
    </lineage>
</organism>
<feature type="domain" description="Pyrrolo-quinoline quinone repeat" evidence="3">
    <location>
        <begin position="133"/>
        <end position="314"/>
    </location>
</feature>
<protein>
    <submittedName>
        <fullName evidence="4">PQQ-binding-like beta-propeller repeat protein</fullName>
    </submittedName>
</protein>
<feature type="transmembrane region" description="Helical" evidence="2">
    <location>
        <begin position="52"/>
        <end position="74"/>
    </location>
</feature>
<dbReference type="PANTHER" id="PTHR34512:SF30">
    <property type="entry name" value="OUTER MEMBRANE PROTEIN ASSEMBLY FACTOR BAMB"/>
    <property type="match status" value="1"/>
</dbReference>
<feature type="compositionally biased region" description="Basic and acidic residues" evidence="1">
    <location>
        <begin position="1"/>
        <end position="10"/>
    </location>
</feature>
<dbReference type="Pfam" id="PF13360">
    <property type="entry name" value="PQQ_2"/>
    <property type="match status" value="2"/>
</dbReference>
<feature type="region of interest" description="Disordered" evidence="1">
    <location>
        <begin position="1"/>
        <end position="45"/>
    </location>
</feature>
<dbReference type="PANTHER" id="PTHR34512">
    <property type="entry name" value="CELL SURFACE PROTEIN"/>
    <property type="match status" value="1"/>
</dbReference>
<feature type="domain" description="Pyrrolo-quinoline quinone repeat" evidence="3">
    <location>
        <begin position="413"/>
        <end position="487"/>
    </location>
</feature>
<reference evidence="4 5" key="1">
    <citation type="submission" date="2022-07" db="EMBL/GenBank/DDBJ databases">
        <title>Novel species in genus cellulomonas.</title>
        <authorList>
            <person name="Ye L."/>
        </authorList>
    </citation>
    <scope>NUCLEOTIDE SEQUENCE [LARGE SCALE GENOMIC DNA]</scope>
    <source>
        <strain evidence="5">zg-B89</strain>
    </source>
</reference>
<dbReference type="Gene3D" id="2.130.10.10">
    <property type="entry name" value="YVTN repeat-like/Quinoprotein amine dehydrogenase"/>
    <property type="match status" value="1"/>
</dbReference>
<evidence type="ECO:0000259" key="3">
    <source>
        <dbReference type="Pfam" id="PF13360"/>
    </source>
</evidence>
<keyword evidence="2" id="KW-0812">Transmembrane</keyword>
<evidence type="ECO:0000256" key="2">
    <source>
        <dbReference type="SAM" id="Phobius"/>
    </source>
</evidence>
<dbReference type="InterPro" id="IPR018391">
    <property type="entry name" value="PQQ_b-propeller_rpt"/>
</dbReference>
<dbReference type="RefSeq" id="WP_227577003.1">
    <property type="nucleotide sequence ID" value="NZ_CP101987.1"/>
</dbReference>
<dbReference type="InterPro" id="IPR002372">
    <property type="entry name" value="PQQ_rpt_dom"/>
</dbReference>
<dbReference type="SUPFAM" id="SSF50998">
    <property type="entry name" value="Quinoprotein alcohol dehydrogenase-like"/>
    <property type="match status" value="1"/>
</dbReference>
<evidence type="ECO:0000256" key="1">
    <source>
        <dbReference type="SAM" id="MobiDB-lite"/>
    </source>
</evidence>
<dbReference type="Proteomes" id="UP001316384">
    <property type="component" value="Chromosome"/>
</dbReference>
<dbReference type="EMBL" id="CP101987">
    <property type="protein sequence ID" value="UUI71969.1"/>
    <property type="molecule type" value="Genomic_DNA"/>
</dbReference>
<keyword evidence="2" id="KW-0472">Membrane</keyword>
<evidence type="ECO:0000313" key="4">
    <source>
        <dbReference type="EMBL" id="UUI71969.1"/>
    </source>
</evidence>
<dbReference type="InterPro" id="IPR015943">
    <property type="entry name" value="WD40/YVTN_repeat-like_dom_sf"/>
</dbReference>
<gene>
    <name evidence="4" type="ORF">NP048_00385</name>
</gene>
<keyword evidence="2" id="KW-1133">Transmembrane helix</keyword>
<name>A0ABY5KNY8_9CELL</name>
<proteinExistence type="predicted"/>
<evidence type="ECO:0000313" key="5">
    <source>
        <dbReference type="Proteomes" id="UP001316384"/>
    </source>
</evidence>
<dbReference type="InterPro" id="IPR011047">
    <property type="entry name" value="Quinoprotein_ADH-like_sf"/>
</dbReference>